<accession>A0A4U1G369</accession>
<dbReference type="Pfam" id="PF02838">
    <property type="entry name" value="Glyco_hydro_20b"/>
    <property type="match status" value="1"/>
</dbReference>
<dbReference type="Pfam" id="PF03173">
    <property type="entry name" value="CHB_HEX"/>
    <property type="match status" value="1"/>
</dbReference>
<name>A0A4U1G369_9SPHI</name>
<dbReference type="EMBL" id="SWDX01000010">
    <property type="protein sequence ID" value="TKC57249.1"/>
    <property type="molecule type" value="Genomic_DNA"/>
</dbReference>
<dbReference type="Proteomes" id="UP000309594">
    <property type="component" value="Unassembled WGS sequence"/>
</dbReference>
<dbReference type="InterPro" id="IPR015883">
    <property type="entry name" value="Glyco_hydro_20_cat"/>
</dbReference>
<dbReference type="PRINTS" id="PR00738">
    <property type="entry name" value="GLHYDRLASE20"/>
</dbReference>
<feature type="signal peptide" evidence="9">
    <location>
        <begin position="1"/>
        <end position="20"/>
    </location>
</feature>
<protein>
    <recommendedName>
        <fullName evidence="3">beta-N-acetylhexosaminidase</fullName>
        <ecNumber evidence="3">3.2.1.52</ecNumber>
    </recommendedName>
    <alternativeName>
        <fullName evidence="6">Beta-N-acetylhexosaminidase</fullName>
    </alternativeName>
    <alternativeName>
        <fullName evidence="7">N-acetyl-beta-glucosaminidase</fullName>
    </alternativeName>
</protein>
<dbReference type="EC" id="3.2.1.52" evidence="3"/>
<evidence type="ECO:0000256" key="8">
    <source>
        <dbReference type="PIRSR" id="PIRSR625705-1"/>
    </source>
</evidence>
<dbReference type="SUPFAM" id="SSF81296">
    <property type="entry name" value="E set domains"/>
    <property type="match status" value="1"/>
</dbReference>
<dbReference type="InterPro" id="IPR014756">
    <property type="entry name" value="Ig_E-set"/>
</dbReference>
<dbReference type="InterPro" id="IPR004866">
    <property type="entry name" value="CHB/HEX_N_dom"/>
</dbReference>
<dbReference type="GO" id="GO:0004563">
    <property type="term" value="F:beta-N-acetylhexosaminidase activity"/>
    <property type="evidence" value="ECO:0007669"/>
    <property type="project" value="UniProtKB-EC"/>
</dbReference>
<dbReference type="Gene3D" id="3.30.379.10">
    <property type="entry name" value="Chitobiase/beta-hexosaminidase domain 2-like"/>
    <property type="match status" value="1"/>
</dbReference>
<dbReference type="RefSeq" id="WP_136881763.1">
    <property type="nucleotide sequence ID" value="NZ_SWDX01000010.1"/>
</dbReference>
<dbReference type="Pfam" id="PF03174">
    <property type="entry name" value="CHB_HEX_C"/>
    <property type="match status" value="1"/>
</dbReference>
<evidence type="ECO:0000256" key="2">
    <source>
        <dbReference type="ARBA" id="ARBA00006285"/>
    </source>
</evidence>
<dbReference type="SUPFAM" id="SSF51445">
    <property type="entry name" value="(Trans)glycosidases"/>
    <property type="match status" value="1"/>
</dbReference>
<sequence length="842" mass="94054">MKKFCALTMLMFCSFMIADAQSVSKFNVSNLHITREVLNNVGDQTLSVLTITNKGKQIFPAAGWTLYFNSRPLNVDGPDATAAKIKQVNGDLFQLLPLNGFAALKPGASAKIKVLSTEVKNKTDLSSGFYLVWDHAPSKGYNIELTNINPVAQVDKLEIQVAEHTFHQNKTIKDIPLTNLPKIFPTPISYQETKGVFKLTPQVAIVADNTFKKDAGLFAEELLKVLGKKPVIAEAGTTNAIILKKGVVSGAESYKLSVTPQRILITANDAAGAFYGLQSLKTLFPPTSWGAVQKEIGVPAVEVEDAPRFGFRGFMMEVARNFQSKKEVLKVLDLMALYKMNVLHFHLNDDEGWRLEIPGLPELTTVGSQRGHSVDEMTCILPSYGSGADKGVNSGSGFYTRNDFIEILKYATARHIRVVPEIETPGHARAAIKSMNARYARFMKAGKKEEAERYLLRDLNDKSVYESVQGFNDNVINVALPSAYNFLEKVVDEMRAMYVTADAPLATIHFGGDEVPEGVWEKSPLVAELLKKDPSIKGVDEMWHYYFNKINTMLKSKGLYLSGWEEIGLKKALVNGQKKMVLDERFTKENFHADVWNNLKGNEDLAYKMANAGYKVVLTPVTNLYIDMATTKSFEEIGQYWGGYVDVDKPFYFIPYDMFKNIQEDERGNPIDRKKLEGKEKLTEFGKSNIVGMQAPLWSEIIKSPERFEYLLLPKLFGIAERAWSKDPEWATEADPAKSTALYNQAWSEFVNILGKREMSRLNHYSGGFNYRIPTAGVVVEGGQVTANVQLPGYIIRYTTDGTVPTVKSQVYSKSIQSKGTLQFRVFNTEGKAGRSVKVFNK</sequence>
<reference evidence="11 12" key="1">
    <citation type="submission" date="2019-04" db="EMBL/GenBank/DDBJ databases">
        <title>Pedobacter sp. RP-1-16 sp. nov., isolated from Arctic soil.</title>
        <authorList>
            <person name="Dahal R.H."/>
            <person name="Kim D.-U."/>
        </authorList>
    </citation>
    <scope>NUCLEOTIDE SEQUENCE [LARGE SCALE GENOMIC DNA]</scope>
    <source>
        <strain evidence="11 12">RP-1-16</strain>
    </source>
</reference>
<evidence type="ECO:0000259" key="10">
    <source>
        <dbReference type="SMART" id="SM01081"/>
    </source>
</evidence>
<dbReference type="SMART" id="SM01081">
    <property type="entry name" value="CHB_HEX"/>
    <property type="match status" value="1"/>
</dbReference>
<dbReference type="GO" id="GO:0016020">
    <property type="term" value="C:membrane"/>
    <property type="evidence" value="ECO:0007669"/>
    <property type="project" value="TreeGrafter"/>
</dbReference>
<evidence type="ECO:0000256" key="7">
    <source>
        <dbReference type="ARBA" id="ARBA00033000"/>
    </source>
</evidence>
<dbReference type="GO" id="GO:0030203">
    <property type="term" value="P:glycosaminoglycan metabolic process"/>
    <property type="evidence" value="ECO:0007669"/>
    <property type="project" value="TreeGrafter"/>
</dbReference>
<dbReference type="GO" id="GO:0005975">
    <property type="term" value="P:carbohydrate metabolic process"/>
    <property type="evidence" value="ECO:0007669"/>
    <property type="project" value="InterPro"/>
</dbReference>
<feature type="domain" description="Chitobiase/beta-hexosaminidases N-terminal" evidence="10">
    <location>
        <begin position="29"/>
        <end position="164"/>
    </location>
</feature>
<dbReference type="Pfam" id="PF00728">
    <property type="entry name" value="Glyco_hydro_20"/>
    <property type="match status" value="1"/>
</dbReference>
<comment type="caution">
    <text evidence="11">The sequence shown here is derived from an EMBL/GenBank/DDBJ whole genome shotgun (WGS) entry which is preliminary data.</text>
</comment>
<dbReference type="Gene3D" id="2.60.40.290">
    <property type="match status" value="1"/>
</dbReference>
<dbReference type="Gene3D" id="2.60.40.10">
    <property type="entry name" value="Immunoglobulins"/>
    <property type="match status" value="1"/>
</dbReference>
<dbReference type="SUPFAM" id="SSF55545">
    <property type="entry name" value="beta-N-acetylhexosaminidase-like domain"/>
    <property type="match status" value="1"/>
</dbReference>
<dbReference type="CDD" id="cd02847">
    <property type="entry name" value="E_set_Chitobiase_C"/>
    <property type="match status" value="1"/>
</dbReference>
<evidence type="ECO:0000313" key="12">
    <source>
        <dbReference type="Proteomes" id="UP000309594"/>
    </source>
</evidence>
<comment type="similarity">
    <text evidence="2">Belongs to the glycosyl hydrolase 20 family.</text>
</comment>
<evidence type="ECO:0000256" key="1">
    <source>
        <dbReference type="ARBA" id="ARBA00001231"/>
    </source>
</evidence>
<dbReference type="InterPro" id="IPR029018">
    <property type="entry name" value="Hex-like_dom2"/>
</dbReference>
<evidence type="ECO:0000256" key="3">
    <source>
        <dbReference type="ARBA" id="ARBA00012663"/>
    </source>
</evidence>
<dbReference type="InterPro" id="IPR017853">
    <property type="entry name" value="GH"/>
</dbReference>
<organism evidence="11 12">
    <name type="scientific">Pedobacter hiemivivus</name>
    <dbReference type="NCBI Taxonomy" id="2530454"/>
    <lineage>
        <taxon>Bacteria</taxon>
        <taxon>Pseudomonadati</taxon>
        <taxon>Bacteroidota</taxon>
        <taxon>Sphingobacteriia</taxon>
        <taxon>Sphingobacteriales</taxon>
        <taxon>Sphingobacteriaceae</taxon>
        <taxon>Pedobacter</taxon>
    </lineage>
</organism>
<feature type="chain" id="PRO_5020635326" description="beta-N-acetylhexosaminidase" evidence="9">
    <location>
        <begin position="21"/>
        <end position="842"/>
    </location>
</feature>
<dbReference type="GO" id="GO:0030247">
    <property type="term" value="F:polysaccharide binding"/>
    <property type="evidence" value="ECO:0007669"/>
    <property type="project" value="InterPro"/>
</dbReference>
<evidence type="ECO:0000256" key="9">
    <source>
        <dbReference type="SAM" id="SignalP"/>
    </source>
</evidence>
<gene>
    <name evidence="11" type="ORF">FBD94_21735</name>
</gene>
<feature type="active site" description="Proton donor" evidence="8">
    <location>
        <position position="514"/>
    </location>
</feature>
<evidence type="ECO:0000256" key="6">
    <source>
        <dbReference type="ARBA" id="ARBA00030512"/>
    </source>
</evidence>
<evidence type="ECO:0000256" key="4">
    <source>
        <dbReference type="ARBA" id="ARBA00022801"/>
    </source>
</evidence>
<keyword evidence="4" id="KW-0378">Hydrolase</keyword>
<proteinExistence type="inferred from homology"/>
<dbReference type="PANTHER" id="PTHR22600:SF57">
    <property type="entry name" value="BETA-N-ACETYLHEXOSAMINIDASE"/>
    <property type="match status" value="1"/>
</dbReference>
<comment type="catalytic activity">
    <reaction evidence="1">
        <text>Hydrolysis of terminal non-reducing N-acetyl-D-hexosamine residues in N-acetyl-beta-D-hexosaminides.</text>
        <dbReference type="EC" id="3.2.1.52"/>
    </reaction>
</comment>
<keyword evidence="5" id="KW-0326">Glycosidase</keyword>
<keyword evidence="9" id="KW-0732">Signal</keyword>
<dbReference type="InterPro" id="IPR012291">
    <property type="entry name" value="CBM2_carb-bd_dom_sf"/>
</dbReference>
<dbReference type="Gene3D" id="3.20.20.80">
    <property type="entry name" value="Glycosidases"/>
    <property type="match status" value="1"/>
</dbReference>
<dbReference type="InterPro" id="IPR025705">
    <property type="entry name" value="Beta_hexosaminidase_sua/sub"/>
</dbReference>
<dbReference type="AlphaFoldDB" id="A0A4U1G369"/>
<dbReference type="InterPro" id="IPR008965">
    <property type="entry name" value="CBM2/CBM3_carb-bd_dom_sf"/>
</dbReference>
<dbReference type="SUPFAM" id="SSF49384">
    <property type="entry name" value="Carbohydrate-binding domain"/>
    <property type="match status" value="1"/>
</dbReference>
<evidence type="ECO:0000313" key="11">
    <source>
        <dbReference type="EMBL" id="TKC57249.1"/>
    </source>
</evidence>
<dbReference type="PANTHER" id="PTHR22600">
    <property type="entry name" value="BETA-HEXOSAMINIDASE"/>
    <property type="match status" value="1"/>
</dbReference>
<dbReference type="InterPro" id="IPR013783">
    <property type="entry name" value="Ig-like_fold"/>
</dbReference>
<dbReference type="InterPro" id="IPR004867">
    <property type="entry name" value="CHB_C_dom"/>
</dbReference>
<dbReference type="InterPro" id="IPR015882">
    <property type="entry name" value="HEX_bac_N"/>
</dbReference>
<evidence type="ECO:0000256" key="5">
    <source>
        <dbReference type="ARBA" id="ARBA00023295"/>
    </source>
</evidence>